<reference evidence="1" key="1">
    <citation type="submission" date="2022-11" db="EMBL/GenBank/DDBJ databases">
        <title>Complete genome sequence of Methanogenium organophilum DSM 3596.</title>
        <authorList>
            <person name="Chen S.-C."/>
            <person name="Lai S.-J."/>
            <person name="You Y.-T."/>
        </authorList>
    </citation>
    <scope>NUCLEOTIDE SEQUENCE</scope>
    <source>
        <strain evidence="1">DSM 3596</strain>
    </source>
</reference>
<dbReference type="Proteomes" id="UP001163096">
    <property type="component" value="Chromosome"/>
</dbReference>
<name>A0A9X9S5N9_METOG</name>
<gene>
    <name evidence="1" type="ORF">OU421_00400</name>
</gene>
<sequence>MDFLFPIPDRKLSLFEPAEDYRNAGYVYRAGMGNTEEIWGTYARGYLIAVDELVKSVLEGRLNSDTFGYPIFYLFSHYLELRFKEIIQIGRPLLGEKRGFPGHHDLLNLWGECKKILKEVYKWKEYSDLDKEGREIFLTIDHFVKELCQDKKAQTFRYPVDINSKPLMKDSIAVLNIENLVIVTNWLPQALDGLCVGIYENKRLMDEYHAELCAEYRDDCWRT</sequence>
<evidence type="ECO:0000313" key="2">
    <source>
        <dbReference type="Proteomes" id="UP001163096"/>
    </source>
</evidence>
<protein>
    <submittedName>
        <fullName evidence="1">Uncharacterized protein</fullName>
    </submittedName>
</protein>
<keyword evidence="2" id="KW-1185">Reference proteome</keyword>
<dbReference type="AlphaFoldDB" id="A0A9X9S5N9"/>
<evidence type="ECO:0000313" key="1">
    <source>
        <dbReference type="EMBL" id="WAI01370.1"/>
    </source>
</evidence>
<proteinExistence type="predicted"/>
<organism evidence="1 2">
    <name type="scientific">Methanogenium organophilum</name>
    <dbReference type="NCBI Taxonomy" id="2199"/>
    <lineage>
        <taxon>Archaea</taxon>
        <taxon>Methanobacteriati</taxon>
        <taxon>Methanobacteriota</taxon>
        <taxon>Stenosarchaea group</taxon>
        <taxon>Methanomicrobia</taxon>
        <taxon>Methanomicrobiales</taxon>
        <taxon>Methanomicrobiaceae</taxon>
        <taxon>Methanogenium</taxon>
    </lineage>
</organism>
<dbReference type="GeneID" id="76833516"/>
<dbReference type="KEGG" id="mou:OU421_00400"/>
<dbReference type="RefSeq" id="WP_268186596.1">
    <property type="nucleotide sequence ID" value="NZ_CP113361.1"/>
</dbReference>
<dbReference type="EMBL" id="CP113361">
    <property type="protein sequence ID" value="WAI01370.1"/>
    <property type="molecule type" value="Genomic_DNA"/>
</dbReference>
<accession>A0A9X9S5N9</accession>